<dbReference type="Pfam" id="PF03054">
    <property type="entry name" value="tRNA_Me_trans"/>
    <property type="match status" value="1"/>
</dbReference>
<dbReference type="EMBL" id="LBQH01000012">
    <property type="protein sequence ID" value="KKP77745.1"/>
    <property type="molecule type" value="Genomic_DNA"/>
</dbReference>
<dbReference type="GO" id="GO:0002143">
    <property type="term" value="P:tRNA wobble position uridine thiolation"/>
    <property type="evidence" value="ECO:0007669"/>
    <property type="project" value="TreeGrafter"/>
</dbReference>
<keyword evidence="3" id="KW-0808">Transferase</keyword>
<reference evidence="11 12" key="1">
    <citation type="journal article" date="2015" name="Nature">
        <title>rRNA introns, odd ribosomes, and small enigmatic genomes across a large radiation of phyla.</title>
        <authorList>
            <person name="Brown C.T."/>
            <person name="Hug L.A."/>
            <person name="Thomas B.C."/>
            <person name="Sharon I."/>
            <person name="Castelle C.J."/>
            <person name="Singh A."/>
            <person name="Wilkins M.J."/>
            <person name="Williams K.H."/>
            <person name="Banfield J.F."/>
        </authorList>
    </citation>
    <scope>NUCLEOTIDE SEQUENCE [LARGE SCALE GENOMIC DNA]</scope>
</reference>
<keyword evidence="7" id="KW-0694">RNA-binding</keyword>
<dbReference type="InterPro" id="IPR023382">
    <property type="entry name" value="MnmA-like_central_sf"/>
</dbReference>
<keyword evidence="5" id="KW-0547">Nucleotide-binding</keyword>
<dbReference type="GO" id="GO:0103016">
    <property type="term" value="F:tRNA-uridine 2-sulfurtransferase activity"/>
    <property type="evidence" value="ECO:0007669"/>
    <property type="project" value="UniProtKB-EC"/>
</dbReference>
<dbReference type="InterPro" id="IPR046884">
    <property type="entry name" value="MnmA-like_central"/>
</dbReference>
<protein>
    <recommendedName>
        <fullName evidence="1">tRNA-uridine 2-sulfurtransferase</fullName>
        <ecNumber evidence="1">2.8.1.13</ecNumber>
    </recommendedName>
</protein>
<dbReference type="SUPFAM" id="SSF52402">
    <property type="entry name" value="Adenine nucleotide alpha hydrolases-like"/>
    <property type="match status" value="1"/>
</dbReference>
<sequence>MKEDIREIAKKLGLENANKPDSQDICFVENNDYSSLIPKVSTKEGDIVDTKGNILGKHTGIHSYTVGQRKGIGISSNKALYVVKIDIDNNRIVVGKERDIYSRVLNATDINWIGIPQKYILVKTRIRYHAKEAWAIIHNKGYTQQRE</sequence>
<dbReference type="Proteomes" id="UP000034816">
    <property type="component" value="Unassembled WGS sequence"/>
</dbReference>
<keyword evidence="6" id="KW-0067">ATP-binding</keyword>
<dbReference type="PANTHER" id="PTHR11933:SF5">
    <property type="entry name" value="MITOCHONDRIAL TRNA-SPECIFIC 2-THIOURIDYLASE 1"/>
    <property type="match status" value="1"/>
</dbReference>
<keyword evidence="4" id="KW-0819">tRNA processing</keyword>
<dbReference type="InterPro" id="IPR014729">
    <property type="entry name" value="Rossmann-like_a/b/a_fold"/>
</dbReference>
<dbReference type="AlphaFoldDB" id="A0A0G0ERH3"/>
<accession>A0A0G0ERH3</accession>
<dbReference type="PANTHER" id="PTHR11933">
    <property type="entry name" value="TRNA 5-METHYLAMINOMETHYL-2-THIOURIDYLATE -METHYLTRANSFERASE"/>
    <property type="match status" value="1"/>
</dbReference>
<feature type="domain" description="tRNA-specific 2-thiouridylase MnmA-like central" evidence="10">
    <location>
        <begin position="40"/>
        <end position="96"/>
    </location>
</feature>
<evidence type="ECO:0000256" key="7">
    <source>
        <dbReference type="ARBA" id="ARBA00022884"/>
    </source>
</evidence>
<keyword evidence="8" id="KW-1015">Disulfide bond</keyword>
<dbReference type="GO" id="GO:0000049">
    <property type="term" value="F:tRNA binding"/>
    <property type="evidence" value="ECO:0007669"/>
    <property type="project" value="UniProtKB-KW"/>
</dbReference>
<proteinExistence type="predicted"/>
<gene>
    <name evidence="11" type="ORF">UR73_C0012G0004</name>
</gene>
<comment type="caution">
    <text evidence="11">The sequence shown here is derived from an EMBL/GenBank/DDBJ whole genome shotgun (WGS) entry which is preliminary data.</text>
</comment>
<dbReference type="FunFam" id="2.30.30.280:FF:000001">
    <property type="entry name" value="tRNA-specific 2-thiouridylase MnmA"/>
    <property type="match status" value="1"/>
</dbReference>
<evidence type="ECO:0000256" key="9">
    <source>
        <dbReference type="ARBA" id="ARBA00051542"/>
    </source>
</evidence>
<evidence type="ECO:0000256" key="5">
    <source>
        <dbReference type="ARBA" id="ARBA00022741"/>
    </source>
</evidence>
<comment type="catalytic activity">
    <reaction evidence="9">
        <text>S-sulfanyl-L-cysteinyl-[protein] + uridine(34) in tRNA + AH2 + ATP = 2-thiouridine(34) in tRNA + L-cysteinyl-[protein] + A + AMP + diphosphate + H(+)</text>
        <dbReference type="Rhea" id="RHEA:47032"/>
        <dbReference type="Rhea" id="RHEA-COMP:10131"/>
        <dbReference type="Rhea" id="RHEA-COMP:11726"/>
        <dbReference type="Rhea" id="RHEA-COMP:11727"/>
        <dbReference type="Rhea" id="RHEA-COMP:11728"/>
        <dbReference type="ChEBI" id="CHEBI:13193"/>
        <dbReference type="ChEBI" id="CHEBI:15378"/>
        <dbReference type="ChEBI" id="CHEBI:17499"/>
        <dbReference type="ChEBI" id="CHEBI:29950"/>
        <dbReference type="ChEBI" id="CHEBI:30616"/>
        <dbReference type="ChEBI" id="CHEBI:33019"/>
        <dbReference type="ChEBI" id="CHEBI:61963"/>
        <dbReference type="ChEBI" id="CHEBI:65315"/>
        <dbReference type="ChEBI" id="CHEBI:87170"/>
        <dbReference type="ChEBI" id="CHEBI:456215"/>
        <dbReference type="EC" id="2.8.1.13"/>
    </reaction>
</comment>
<dbReference type="Gene3D" id="2.30.30.280">
    <property type="entry name" value="Adenine nucleotide alpha hydrolases-like domains"/>
    <property type="match status" value="1"/>
</dbReference>
<evidence type="ECO:0000256" key="6">
    <source>
        <dbReference type="ARBA" id="ARBA00022840"/>
    </source>
</evidence>
<evidence type="ECO:0000256" key="3">
    <source>
        <dbReference type="ARBA" id="ARBA00022679"/>
    </source>
</evidence>
<dbReference type="GO" id="GO:0005524">
    <property type="term" value="F:ATP binding"/>
    <property type="evidence" value="ECO:0007669"/>
    <property type="project" value="UniProtKB-KW"/>
</dbReference>
<keyword evidence="2" id="KW-0820">tRNA-binding</keyword>
<name>A0A0G0ERH3_9BACT</name>
<evidence type="ECO:0000256" key="4">
    <source>
        <dbReference type="ARBA" id="ARBA00022694"/>
    </source>
</evidence>
<dbReference type="Pfam" id="PF20259">
    <property type="entry name" value="tRNA_Me_trans_M"/>
    <property type="match status" value="1"/>
</dbReference>
<evidence type="ECO:0000313" key="12">
    <source>
        <dbReference type="Proteomes" id="UP000034816"/>
    </source>
</evidence>
<evidence type="ECO:0000259" key="10">
    <source>
        <dbReference type="Pfam" id="PF20259"/>
    </source>
</evidence>
<evidence type="ECO:0000256" key="2">
    <source>
        <dbReference type="ARBA" id="ARBA00022555"/>
    </source>
</evidence>
<evidence type="ECO:0000313" key="11">
    <source>
        <dbReference type="EMBL" id="KKP77745.1"/>
    </source>
</evidence>
<evidence type="ECO:0000256" key="8">
    <source>
        <dbReference type="ARBA" id="ARBA00023157"/>
    </source>
</evidence>
<evidence type="ECO:0000256" key="1">
    <source>
        <dbReference type="ARBA" id="ARBA00011949"/>
    </source>
</evidence>
<organism evidence="11 12">
    <name type="scientific">candidate division WS6 bacterium GW2011_GWF1_35_23</name>
    <dbReference type="NCBI Taxonomy" id="1619097"/>
    <lineage>
        <taxon>Bacteria</taxon>
        <taxon>Candidatus Dojkabacteria</taxon>
    </lineage>
</organism>
<dbReference type="Gene3D" id="3.40.50.620">
    <property type="entry name" value="HUPs"/>
    <property type="match status" value="1"/>
</dbReference>
<dbReference type="EC" id="2.8.1.13" evidence="1"/>